<dbReference type="Proteomes" id="UP000321085">
    <property type="component" value="Unassembled WGS sequence"/>
</dbReference>
<name>A0A512C1G8_9HYPH</name>
<accession>A0A512C1G8</accession>
<comment type="caution">
    <text evidence="2">The sequence shown here is derived from an EMBL/GenBank/DDBJ whole genome shotgun (WGS) entry which is preliminary data.</text>
</comment>
<protein>
    <submittedName>
        <fullName evidence="2">Uncharacterized protein</fullName>
    </submittedName>
</protein>
<organism evidence="2 3">
    <name type="scientific">Microvirga aerophila</name>
    <dbReference type="NCBI Taxonomy" id="670291"/>
    <lineage>
        <taxon>Bacteria</taxon>
        <taxon>Pseudomonadati</taxon>
        <taxon>Pseudomonadota</taxon>
        <taxon>Alphaproteobacteria</taxon>
        <taxon>Hyphomicrobiales</taxon>
        <taxon>Methylobacteriaceae</taxon>
        <taxon>Microvirga</taxon>
    </lineage>
</organism>
<gene>
    <name evidence="2" type="ORF">MAE02_57520</name>
</gene>
<reference evidence="2 3" key="1">
    <citation type="submission" date="2019-07" db="EMBL/GenBank/DDBJ databases">
        <title>Whole genome shotgun sequence of Microvirga aerophila NBRC 106136.</title>
        <authorList>
            <person name="Hosoyama A."/>
            <person name="Uohara A."/>
            <person name="Ohji S."/>
            <person name="Ichikawa N."/>
        </authorList>
    </citation>
    <scope>NUCLEOTIDE SEQUENCE [LARGE SCALE GENOMIC DNA]</scope>
    <source>
        <strain evidence="2 3">NBRC 106136</strain>
    </source>
</reference>
<evidence type="ECO:0000256" key="1">
    <source>
        <dbReference type="SAM" id="Phobius"/>
    </source>
</evidence>
<keyword evidence="1" id="KW-1133">Transmembrane helix</keyword>
<dbReference type="EMBL" id="BJYU01000149">
    <property type="protein sequence ID" value="GEO18056.1"/>
    <property type="molecule type" value="Genomic_DNA"/>
</dbReference>
<keyword evidence="1" id="KW-0472">Membrane</keyword>
<dbReference type="RefSeq" id="WP_147022825.1">
    <property type="nucleotide sequence ID" value="NZ_BJYU01000149.1"/>
</dbReference>
<proteinExistence type="predicted"/>
<evidence type="ECO:0000313" key="2">
    <source>
        <dbReference type="EMBL" id="GEO18056.1"/>
    </source>
</evidence>
<dbReference type="AlphaFoldDB" id="A0A512C1G8"/>
<keyword evidence="1" id="KW-0812">Transmembrane</keyword>
<sequence>MVAAISICVLITGIFAIHIAALGILRLLLVRTRARPTNPTTPSTAALINETRERKPVAVDQESFIPMPDHLKSHTDMIAWMTKELPRLIEGVPTKPHGP</sequence>
<feature type="transmembrane region" description="Helical" evidence="1">
    <location>
        <begin position="6"/>
        <end position="29"/>
    </location>
</feature>
<evidence type="ECO:0000313" key="3">
    <source>
        <dbReference type="Proteomes" id="UP000321085"/>
    </source>
</evidence>
<keyword evidence="3" id="KW-1185">Reference proteome</keyword>